<protein>
    <recommendedName>
        <fullName evidence="4">Peptidyl-prolyl cis-trans isomerase</fullName>
        <ecNumber evidence="4">5.2.1.8</ecNumber>
    </recommendedName>
</protein>
<dbReference type="InterPro" id="IPR001179">
    <property type="entry name" value="PPIase_FKBP_dom"/>
</dbReference>
<keyword evidence="7" id="KW-1185">Reference proteome</keyword>
<dbReference type="RefSeq" id="WP_232710054.1">
    <property type="nucleotide sequence ID" value="NZ_CP018799.1"/>
</dbReference>
<dbReference type="InterPro" id="IPR046357">
    <property type="entry name" value="PPIase_dom_sf"/>
</dbReference>
<evidence type="ECO:0000259" key="5">
    <source>
        <dbReference type="PROSITE" id="PS50059"/>
    </source>
</evidence>
<dbReference type="AlphaFoldDB" id="A0A2K8KY90"/>
<dbReference type="EC" id="5.2.1.8" evidence="4"/>
<dbReference type="GO" id="GO:0003755">
    <property type="term" value="F:peptidyl-prolyl cis-trans isomerase activity"/>
    <property type="evidence" value="ECO:0007669"/>
    <property type="project" value="UniProtKB-UniRule"/>
</dbReference>
<evidence type="ECO:0000256" key="3">
    <source>
        <dbReference type="PROSITE-ProRule" id="PRU00277"/>
    </source>
</evidence>
<dbReference type="Pfam" id="PF00254">
    <property type="entry name" value="FKBP_C"/>
    <property type="match status" value="1"/>
</dbReference>
<dbReference type="KEGG" id="maes:Ga0123461_1305"/>
<dbReference type="PROSITE" id="PS50059">
    <property type="entry name" value="FKBP_PPIASE"/>
    <property type="match status" value="1"/>
</dbReference>
<sequence length="53" mass="5745">MPYLHGEENIVPGLELALEGKSFGDKLKVSLEPADAYGEFDPDIIKHCLVSTG</sequence>
<feature type="domain" description="PPIase FKBP-type" evidence="5">
    <location>
        <begin position="1"/>
        <end position="53"/>
    </location>
</feature>
<name>A0A2K8KY90_MARES</name>
<dbReference type="EMBL" id="CP018799">
    <property type="protein sequence ID" value="ATX79722.1"/>
    <property type="molecule type" value="Genomic_DNA"/>
</dbReference>
<dbReference type="Gene3D" id="3.10.50.40">
    <property type="match status" value="1"/>
</dbReference>
<evidence type="ECO:0000256" key="1">
    <source>
        <dbReference type="ARBA" id="ARBA00000971"/>
    </source>
</evidence>
<proteinExistence type="inferred from homology"/>
<keyword evidence="3 4" id="KW-0413">Isomerase</keyword>
<reference evidence="6 7" key="1">
    <citation type="submission" date="2016-12" db="EMBL/GenBank/DDBJ databases">
        <title>Isolation and genomic insights into novel planktonic Zetaproteobacteria from stratified waters of the Chesapeake Bay.</title>
        <authorList>
            <person name="McAllister S.M."/>
            <person name="Kato S."/>
            <person name="Chan C.S."/>
            <person name="Chiu B.K."/>
            <person name="Field E.K."/>
        </authorList>
    </citation>
    <scope>NUCLEOTIDE SEQUENCE [LARGE SCALE GENOMIC DNA]</scope>
    <source>
        <strain evidence="6 7">CP-5</strain>
    </source>
</reference>
<comment type="similarity">
    <text evidence="4">Belongs to the FKBP-type PPIase family.</text>
</comment>
<evidence type="ECO:0000256" key="2">
    <source>
        <dbReference type="ARBA" id="ARBA00023110"/>
    </source>
</evidence>
<comment type="catalytic activity">
    <reaction evidence="1 3 4">
        <text>[protein]-peptidylproline (omega=180) = [protein]-peptidylproline (omega=0)</text>
        <dbReference type="Rhea" id="RHEA:16237"/>
        <dbReference type="Rhea" id="RHEA-COMP:10747"/>
        <dbReference type="Rhea" id="RHEA-COMP:10748"/>
        <dbReference type="ChEBI" id="CHEBI:83833"/>
        <dbReference type="ChEBI" id="CHEBI:83834"/>
        <dbReference type="EC" id="5.2.1.8"/>
    </reaction>
</comment>
<gene>
    <name evidence="6" type="ORF">Ga0123461_1305</name>
</gene>
<dbReference type="SUPFAM" id="SSF54534">
    <property type="entry name" value="FKBP-like"/>
    <property type="match status" value="1"/>
</dbReference>
<dbReference type="Proteomes" id="UP000231701">
    <property type="component" value="Chromosome"/>
</dbReference>
<evidence type="ECO:0000313" key="6">
    <source>
        <dbReference type="EMBL" id="ATX79722.1"/>
    </source>
</evidence>
<organism evidence="6 7">
    <name type="scientific">Mariprofundus aestuarium</name>
    <dbReference type="NCBI Taxonomy" id="1921086"/>
    <lineage>
        <taxon>Bacteria</taxon>
        <taxon>Pseudomonadati</taxon>
        <taxon>Pseudomonadota</taxon>
        <taxon>Candidatius Mariprofundia</taxon>
        <taxon>Mariprofundales</taxon>
        <taxon>Mariprofundaceae</taxon>
        <taxon>Mariprofundus</taxon>
    </lineage>
</organism>
<accession>A0A2K8KY90</accession>
<evidence type="ECO:0000256" key="4">
    <source>
        <dbReference type="RuleBase" id="RU003915"/>
    </source>
</evidence>
<evidence type="ECO:0000313" key="7">
    <source>
        <dbReference type="Proteomes" id="UP000231701"/>
    </source>
</evidence>
<keyword evidence="2 3" id="KW-0697">Rotamase</keyword>